<dbReference type="InterPro" id="IPR051784">
    <property type="entry name" value="Nod_factor_ABC_transporter"/>
</dbReference>
<feature type="transmembrane region" description="Helical" evidence="5">
    <location>
        <begin position="20"/>
        <end position="40"/>
    </location>
</feature>
<dbReference type="GeneID" id="5562875"/>
<keyword evidence="2 5" id="KW-0812">Transmembrane</keyword>
<evidence type="ECO:0000256" key="1">
    <source>
        <dbReference type="ARBA" id="ARBA00004141"/>
    </source>
</evidence>
<organism evidence="7 8">
    <name type="scientific">Ignicoccus hospitalis (strain KIN4/I / DSM 18386 / JCM 14125)</name>
    <dbReference type="NCBI Taxonomy" id="453591"/>
    <lineage>
        <taxon>Archaea</taxon>
        <taxon>Thermoproteota</taxon>
        <taxon>Thermoprotei</taxon>
        <taxon>Desulfurococcales</taxon>
        <taxon>Desulfurococcaceae</taxon>
        <taxon>Ignicoccus</taxon>
    </lineage>
</organism>
<dbReference type="PANTHER" id="PTHR43229">
    <property type="entry name" value="NODULATION PROTEIN J"/>
    <property type="match status" value="1"/>
</dbReference>
<evidence type="ECO:0000256" key="5">
    <source>
        <dbReference type="SAM" id="Phobius"/>
    </source>
</evidence>
<dbReference type="PhylomeDB" id="A8A8S9"/>
<feature type="transmembrane region" description="Helical" evidence="5">
    <location>
        <begin position="60"/>
        <end position="83"/>
    </location>
</feature>
<keyword evidence="3 5" id="KW-1133">Transmembrane helix</keyword>
<gene>
    <name evidence="7" type="ordered locus">Igni_0147</name>
</gene>
<dbReference type="Pfam" id="PF01061">
    <property type="entry name" value="ABC2_membrane"/>
    <property type="match status" value="1"/>
</dbReference>
<dbReference type="GO" id="GO:0043190">
    <property type="term" value="C:ATP-binding cassette (ABC) transporter complex"/>
    <property type="evidence" value="ECO:0007669"/>
    <property type="project" value="InterPro"/>
</dbReference>
<comment type="subcellular location">
    <subcellularLocation>
        <location evidence="1">Membrane</location>
        <topology evidence="1">Multi-pass membrane protein</topology>
    </subcellularLocation>
</comment>
<dbReference type="PROSITE" id="PS51012">
    <property type="entry name" value="ABC_TM2"/>
    <property type="match status" value="1"/>
</dbReference>
<dbReference type="InterPro" id="IPR047817">
    <property type="entry name" value="ABC2_TM_bact-type"/>
</dbReference>
<dbReference type="InterPro" id="IPR000412">
    <property type="entry name" value="ABC_2_transport"/>
</dbReference>
<protein>
    <submittedName>
        <fullName evidence="7">Daunorubicin resistance ABC transporter, inner membrane subunit B</fullName>
    </submittedName>
</protein>
<dbReference type="RefSeq" id="WP_011998183.1">
    <property type="nucleotide sequence ID" value="NC_009776.1"/>
</dbReference>
<dbReference type="eggNOG" id="arCOG01467">
    <property type="taxonomic scope" value="Archaea"/>
</dbReference>
<dbReference type="KEGG" id="iho:Igni_0147"/>
<evidence type="ECO:0000256" key="4">
    <source>
        <dbReference type="ARBA" id="ARBA00023136"/>
    </source>
</evidence>
<feature type="transmembrane region" description="Helical" evidence="5">
    <location>
        <begin position="104"/>
        <end position="129"/>
    </location>
</feature>
<evidence type="ECO:0000313" key="7">
    <source>
        <dbReference type="EMBL" id="ABU81331.1"/>
    </source>
</evidence>
<dbReference type="EMBL" id="CP000816">
    <property type="protein sequence ID" value="ABU81331.1"/>
    <property type="molecule type" value="Genomic_DNA"/>
</dbReference>
<proteinExistence type="predicted"/>
<feature type="domain" description="ABC transmembrane type-2" evidence="6">
    <location>
        <begin position="20"/>
        <end position="252"/>
    </location>
</feature>
<dbReference type="InterPro" id="IPR005942">
    <property type="entry name" value="Daunbcin-R_ABC-transpt"/>
</dbReference>
<dbReference type="PRINTS" id="PR00164">
    <property type="entry name" value="ABC2TRNSPORT"/>
</dbReference>
<evidence type="ECO:0000259" key="6">
    <source>
        <dbReference type="PROSITE" id="PS51012"/>
    </source>
</evidence>
<evidence type="ECO:0000313" key="8">
    <source>
        <dbReference type="Proteomes" id="UP000000262"/>
    </source>
</evidence>
<dbReference type="PANTHER" id="PTHR43229:SF2">
    <property type="entry name" value="NODULATION PROTEIN J"/>
    <property type="match status" value="1"/>
</dbReference>
<accession>A8A8S9</accession>
<evidence type="ECO:0000256" key="3">
    <source>
        <dbReference type="ARBA" id="ARBA00022989"/>
    </source>
</evidence>
<dbReference type="PIRSF" id="PIRSF006648">
    <property type="entry name" value="DrrB"/>
    <property type="match status" value="1"/>
</dbReference>
<dbReference type="Proteomes" id="UP000000262">
    <property type="component" value="Chromosome"/>
</dbReference>
<name>A8A8S9_IGNH4</name>
<evidence type="ECO:0000256" key="2">
    <source>
        <dbReference type="ARBA" id="ARBA00022692"/>
    </source>
</evidence>
<dbReference type="NCBIfam" id="TIGR01247">
    <property type="entry name" value="drrB"/>
    <property type="match status" value="1"/>
</dbReference>
<dbReference type="GO" id="GO:0140359">
    <property type="term" value="F:ABC-type transporter activity"/>
    <property type="evidence" value="ECO:0007669"/>
    <property type="project" value="InterPro"/>
</dbReference>
<dbReference type="InterPro" id="IPR013525">
    <property type="entry name" value="ABC2_TM"/>
</dbReference>
<dbReference type="AlphaFoldDB" id="A8A8S9"/>
<feature type="transmembrane region" description="Helical" evidence="5">
    <location>
        <begin position="171"/>
        <end position="192"/>
    </location>
</feature>
<reference evidence="7 8" key="1">
    <citation type="journal article" date="2008" name="Genome Biol.">
        <title>A genomic analysis of the archaeal system Ignicoccus hospitalis-Nanoarchaeum equitans.</title>
        <authorList>
            <person name="Podar M."/>
            <person name="Anderson I."/>
            <person name="Makarova K.S."/>
            <person name="Elkins J.G."/>
            <person name="Ivanova N."/>
            <person name="Wall M.A."/>
            <person name="Lykidis A."/>
            <person name="Mavromatis K."/>
            <person name="Sun H."/>
            <person name="Hudson M.E."/>
            <person name="Chen W."/>
            <person name="Deciu C."/>
            <person name="Hutchison D."/>
            <person name="Eads J.R."/>
            <person name="Anderson A."/>
            <person name="Fernandes F."/>
            <person name="Szeto E."/>
            <person name="Lapidus A."/>
            <person name="Kyrpides N.C."/>
            <person name="Saier M.H.Jr."/>
            <person name="Richardson P.M."/>
            <person name="Rachel R."/>
            <person name="Huber H."/>
            <person name="Eisen J.A."/>
            <person name="Koonin E.V."/>
            <person name="Keller M."/>
            <person name="Stetter K.O."/>
        </authorList>
    </citation>
    <scope>NUCLEOTIDE SEQUENCE [LARGE SCALE GENOMIC DNA]</scope>
    <source>
        <strain evidence="8">KIN4/I / DSM 18386 / JCM 14125</strain>
    </source>
</reference>
<sequence>MDVLLAMAYRQLKKFLRARARVLSMLTMPLFWVLFFGVGWASSMNFPGIELILGTDYLSFMLPGVIAMTVFTSGLMSGASVIWDRQLGFLKEVLVAPTSKLEAVLGRILGDSLVASLQGSVMLLIGYLIATNMYLSGALPAIIIMFMTAMGFSALGVTMASLRHVKSVEGFFAMVNLLMMPAIFASGAFFPLNNLPDWFWIISYTDPLTYSVDLMRYFLVGVNKFEPLKDLCALLVFDASALLLATKLFERSDVE</sequence>
<feature type="transmembrane region" description="Helical" evidence="5">
    <location>
        <begin position="135"/>
        <end position="159"/>
    </location>
</feature>
<dbReference type="HOGENOM" id="CLU_039483_2_3_2"/>
<keyword evidence="8" id="KW-1185">Reference proteome</keyword>
<dbReference type="OrthoDB" id="147058at2157"/>
<dbReference type="STRING" id="453591.Igni_0147"/>
<keyword evidence="4 5" id="KW-0472">Membrane</keyword>